<dbReference type="RefSeq" id="WP_125048549.1">
    <property type="nucleotide sequence ID" value="NZ_BHZC01000001.1"/>
</dbReference>
<name>A0A7U9L273_9ACTN</name>
<reference evidence="1 2" key="1">
    <citation type="submission" date="2018-11" db="EMBL/GenBank/DDBJ databases">
        <title>Whole genome sequence of Streptomyces chrestomyceticus NBRC 13444(T).</title>
        <authorList>
            <person name="Komaki H."/>
            <person name="Tamura T."/>
        </authorList>
    </citation>
    <scope>NUCLEOTIDE SEQUENCE [LARGE SCALE GENOMIC DNA]</scope>
    <source>
        <strain evidence="1 2">NBRC 13444</strain>
    </source>
</reference>
<dbReference type="EMBL" id="BHZC01000001">
    <property type="protein sequence ID" value="GCD39686.1"/>
    <property type="molecule type" value="Genomic_DNA"/>
</dbReference>
<proteinExistence type="predicted"/>
<dbReference type="GeneID" id="95626188"/>
<dbReference type="AlphaFoldDB" id="A0A7U9L273"/>
<organism evidence="1 2">
    <name type="scientific">Streptomyces chrestomyceticus JCM 4735</name>
    <dbReference type="NCBI Taxonomy" id="1306181"/>
    <lineage>
        <taxon>Bacteria</taxon>
        <taxon>Bacillati</taxon>
        <taxon>Actinomycetota</taxon>
        <taxon>Actinomycetes</taxon>
        <taxon>Kitasatosporales</taxon>
        <taxon>Streptomycetaceae</taxon>
        <taxon>Streptomyces</taxon>
    </lineage>
</organism>
<accession>A0A7U9L273</accession>
<sequence>MALPLAFFGWDVLYALFPRQPSQGAATPMMTVTLLSDLTEIALLGLWNEQVSAYLSPGGELLRLPPGTGSDTTPVAERNGKPTTVLVHDVALDDDRELLAAVGAAIRLCLENTWLRAEITEQVASARAVNSRIIQAADRASCSPTSATR</sequence>
<protein>
    <submittedName>
        <fullName evidence="1">Uncharacterized protein</fullName>
    </submittedName>
</protein>
<dbReference type="Proteomes" id="UP000287830">
    <property type="component" value="Unassembled WGS sequence"/>
</dbReference>
<gene>
    <name evidence="1" type="ORF">OEIGOIKO_07542</name>
</gene>
<evidence type="ECO:0000313" key="2">
    <source>
        <dbReference type="Proteomes" id="UP000287830"/>
    </source>
</evidence>
<comment type="caution">
    <text evidence="1">The sequence shown here is derived from an EMBL/GenBank/DDBJ whole genome shotgun (WGS) entry which is preliminary data.</text>
</comment>
<dbReference type="OrthoDB" id="5241729at2"/>
<evidence type="ECO:0000313" key="1">
    <source>
        <dbReference type="EMBL" id="GCD39686.1"/>
    </source>
</evidence>